<accession>A0AAD2JX86</accession>
<organism evidence="4 5">
    <name type="scientific">Mycena citricolor</name>
    <dbReference type="NCBI Taxonomy" id="2018698"/>
    <lineage>
        <taxon>Eukaryota</taxon>
        <taxon>Fungi</taxon>
        <taxon>Dikarya</taxon>
        <taxon>Basidiomycota</taxon>
        <taxon>Agaricomycotina</taxon>
        <taxon>Agaricomycetes</taxon>
        <taxon>Agaricomycetidae</taxon>
        <taxon>Agaricales</taxon>
        <taxon>Marasmiineae</taxon>
        <taxon>Mycenaceae</taxon>
        <taxon>Mycena</taxon>
    </lineage>
</organism>
<sequence>MSEVSYKTGDIIPNFSPFHTAQQYLRFLNVAKLAVNNFRGSMQIFNELVVPTFEAKMLKFDPTWRSGRSKELTPWQSAFKAGWHKLLLRTLGSDAGAYTTDLSMWTCSCDQQKYNAFLLCKHLVQGVQPPDPKFFRQVYCRRVSPFYQHELLKPKDSSRIDQTKLVPSEMAGDFDAEAIAGSNGRASPNPARGAKRSRSGAAVNAPAGSGDATEDPIPVSSSPPRAQPAVRPDEEYNDLDELEEYGRKLVEDLHRAAEIVNGQLGNIQESQILLRSVKRRKIGNDVTSFVADFRHANETGQLRSCCEKDAKAAREKRTKQRPNGSEPDHARDEGHDEDASDFIDAEAMPLAVFLDVLSKNKDTHHLIGLVDISSLLNDPELPQSESDELDCKPVVDRIASLIWERTEYRFLYLNSRSIKHTNTTRFLYSCAQIVSRQHKPKKSADPAKRRDKGQMDTFECEGYLTIWAGNGETQYFVRYAHQDLHVTYKCIDLPEDIKSLVRDRARTVRVPEIWKEILTKHPQPLFSQEQVYNLWLKYHRISWHRDDDEEKSARLLIEEFRRNNPRFGAHIESIPLPKNEDTCTAIAFALPTLIRKWGGGISEIALDSTWKTNKAGYECFALLGEVFGSGLPLAILLIKSKNPEPGAKEKYLRSLIRNITETWKIKPIQSLSDKDITEINAFLAELPADTKHQLCFWHGIRVVRGRLSVLARRPAVYHADEASEEFPFIDSRFLPIAQMDPSECTKAGYFKKIDAVIPTLQIRLDKQLLSRAPARPKVVIQADGHVRDVLQSLESPEDILDVMDDEDEFIDDLGEDLSAVDRLEAAESWLEPGEDANASVFATTSTYVFCPAAHRRQILHMFIRHGCLHPLLPDRNGNLRDKDDIRHDCVFEAYQFCKQRGLREVWAYLWEAWYCPTKWKLWARSSQPNFIGRWRTTMAVENFWRNLKHRTLHNFLHPRLDQLIYLIVTDVVPRFEASMLKFDPMWRLGRSKELTPWQSAFKADWKKLSTRSLGNNAAQTHVTDLSSWTCSCGQQKYNAFLLCKHLVQAVQPPDGKFFREVYRRRVIPFYWHPSLRAMDGSPIDDAKFSPSKLAGDVVDDPELRSNSGTVTRKSKRGVKRLRSPSQPADAGTVSVGQTIDSMGDDFDDLIARSSSPQPSEASVRPDEEFDDSDDLEEYAQNLISDLKKGVDILENQMRNIGESKLLLRSLKRRKVGQDIANFVADFRHSSETGRVRRTTWGLNGGSKARRYSSNTMGSSEG</sequence>
<dbReference type="PROSITE" id="PS50966">
    <property type="entry name" value="ZF_SWIM"/>
    <property type="match status" value="1"/>
</dbReference>
<name>A0AAD2JX86_9AGAR</name>
<proteinExistence type="predicted"/>
<evidence type="ECO:0000313" key="5">
    <source>
        <dbReference type="Proteomes" id="UP001295794"/>
    </source>
</evidence>
<dbReference type="InterPro" id="IPR007527">
    <property type="entry name" value="Znf_SWIM"/>
</dbReference>
<feature type="domain" description="SWIM-type" evidence="3">
    <location>
        <begin position="98"/>
        <end position="131"/>
    </location>
</feature>
<keyword evidence="5" id="KW-1185">Reference proteome</keyword>
<evidence type="ECO:0000259" key="3">
    <source>
        <dbReference type="PROSITE" id="PS50966"/>
    </source>
</evidence>
<reference evidence="4" key="1">
    <citation type="submission" date="2023-11" db="EMBL/GenBank/DDBJ databases">
        <authorList>
            <person name="De Vega J J."/>
            <person name="De Vega J J."/>
        </authorList>
    </citation>
    <scope>NUCLEOTIDE SEQUENCE</scope>
</reference>
<keyword evidence="1" id="KW-0479">Metal-binding</keyword>
<feature type="region of interest" description="Disordered" evidence="2">
    <location>
        <begin position="179"/>
        <end position="237"/>
    </location>
</feature>
<feature type="compositionally biased region" description="Basic residues" evidence="2">
    <location>
        <begin position="1112"/>
        <end position="1122"/>
    </location>
</feature>
<evidence type="ECO:0000256" key="1">
    <source>
        <dbReference type="PROSITE-ProRule" id="PRU00325"/>
    </source>
</evidence>
<protein>
    <recommendedName>
        <fullName evidence="3">SWIM-type domain-containing protein</fullName>
    </recommendedName>
</protein>
<keyword evidence="1" id="KW-0863">Zinc-finger</keyword>
<keyword evidence="1" id="KW-0862">Zinc</keyword>
<feature type="region of interest" description="Disordered" evidence="2">
    <location>
        <begin position="307"/>
        <end position="337"/>
    </location>
</feature>
<dbReference type="GO" id="GO:0008270">
    <property type="term" value="F:zinc ion binding"/>
    <property type="evidence" value="ECO:0007669"/>
    <property type="project" value="UniProtKB-KW"/>
</dbReference>
<comment type="caution">
    <text evidence="4">The sequence shown here is derived from an EMBL/GenBank/DDBJ whole genome shotgun (WGS) entry which is preliminary data.</text>
</comment>
<evidence type="ECO:0000313" key="4">
    <source>
        <dbReference type="EMBL" id="CAK5266892.1"/>
    </source>
</evidence>
<feature type="region of interest" description="Disordered" evidence="2">
    <location>
        <begin position="1238"/>
        <end position="1261"/>
    </location>
</feature>
<feature type="region of interest" description="Disordered" evidence="2">
    <location>
        <begin position="1094"/>
        <end position="1172"/>
    </location>
</feature>
<dbReference type="AlphaFoldDB" id="A0AAD2JX86"/>
<feature type="compositionally biased region" description="Polar residues" evidence="2">
    <location>
        <begin position="1251"/>
        <end position="1261"/>
    </location>
</feature>
<dbReference type="Proteomes" id="UP001295794">
    <property type="component" value="Unassembled WGS sequence"/>
</dbReference>
<dbReference type="EMBL" id="CAVNYO010000110">
    <property type="protein sequence ID" value="CAK5266892.1"/>
    <property type="molecule type" value="Genomic_DNA"/>
</dbReference>
<evidence type="ECO:0000256" key="2">
    <source>
        <dbReference type="SAM" id="MobiDB-lite"/>
    </source>
</evidence>
<gene>
    <name evidence="4" type="ORF">MYCIT1_LOCUS8903</name>
</gene>